<protein>
    <submittedName>
        <fullName evidence="2">Unnamed protein product</fullName>
    </submittedName>
</protein>
<dbReference type="Proteomes" id="UP001165063">
    <property type="component" value="Unassembled WGS sequence"/>
</dbReference>
<accession>A0A9W6SZP9</accession>
<sequence length="266" mass="29973">MDGFHLPISILKKFKDPENAIKMRGATHTFDAAMVVQLFDFILDTCRYTVDQPAPTTNTETKKSAEQATNPYWKLDKTEIPRLSVPDFNHALKDPTPNGTLIGSTTRVVIFEGLYLMLDGLEKWDEIPNTVRKLRSQTTTTTIANTNTNNSNNNNNTDFMTPTPTPTPSSTPTSASIRMTAPQQRQSDTNINPYPHPHPHVPTVDIWHIKTTTETAQDRVANRHMEAKLCDDLEKAIDRYRFNDFPNGEVVEFGCDSKLVDLVVLN</sequence>
<dbReference type="OrthoDB" id="6362633at2759"/>
<evidence type="ECO:0000256" key="1">
    <source>
        <dbReference type="SAM" id="MobiDB-lite"/>
    </source>
</evidence>
<dbReference type="AlphaFoldDB" id="A0A9W6SZP9"/>
<keyword evidence="3" id="KW-1185">Reference proteome</keyword>
<comment type="caution">
    <text evidence="2">The sequence shown here is derived from an EMBL/GenBank/DDBJ whole genome shotgun (WGS) entry which is preliminary data.</text>
</comment>
<dbReference type="EMBL" id="BSXU01009933">
    <property type="protein sequence ID" value="GME70231.1"/>
    <property type="molecule type" value="Genomic_DNA"/>
</dbReference>
<feature type="compositionally biased region" description="Low complexity" evidence="1">
    <location>
        <begin position="143"/>
        <end position="162"/>
    </location>
</feature>
<name>A0A9W6SZP9_AMBMO</name>
<evidence type="ECO:0000313" key="3">
    <source>
        <dbReference type="Proteomes" id="UP001165063"/>
    </source>
</evidence>
<feature type="region of interest" description="Disordered" evidence="1">
    <location>
        <begin position="143"/>
        <end position="175"/>
    </location>
</feature>
<evidence type="ECO:0000313" key="2">
    <source>
        <dbReference type="EMBL" id="GME70231.1"/>
    </source>
</evidence>
<reference evidence="2" key="1">
    <citation type="submission" date="2023-04" db="EMBL/GenBank/DDBJ databases">
        <title>Ambrosiozyma monospora NBRC 1965.</title>
        <authorList>
            <person name="Ichikawa N."/>
            <person name="Sato H."/>
            <person name="Tonouchi N."/>
        </authorList>
    </citation>
    <scope>NUCLEOTIDE SEQUENCE</scope>
    <source>
        <strain evidence="2">NBRC 1965</strain>
    </source>
</reference>
<proteinExistence type="predicted"/>
<dbReference type="Gene3D" id="3.40.50.300">
    <property type="entry name" value="P-loop containing nucleotide triphosphate hydrolases"/>
    <property type="match status" value="1"/>
</dbReference>
<organism evidence="2 3">
    <name type="scientific">Ambrosiozyma monospora</name>
    <name type="common">Yeast</name>
    <name type="synonym">Endomycopsis monosporus</name>
    <dbReference type="NCBI Taxonomy" id="43982"/>
    <lineage>
        <taxon>Eukaryota</taxon>
        <taxon>Fungi</taxon>
        <taxon>Dikarya</taxon>
        <taxon>Ascomycota</taxon>
        <taxon>Saccharomycotina</taxon>
        <taxon>Pichiomycetes</taxon>
        <taxon>Pichiales</taxon>
        <taxon>Pichiaceae</taxon>
        <taxon>Ambrosiozyma</taxon>
    </lineage>
</organism>
<gene>
    <name evidence="2" type="ORF">Amon01_000915200</name>
</gene>
<dbReference type="InterPro" id="IPR027417">
    <property type="entry name" value="P-loop_NTPase"/>
</dbReference>